<evidence type="ECO:0000256" key="3">
    <source>
        <dbReference type="ARBA" id="ARBA00022692"/>
    </source>
</evidence>
<dbReference type="Gene3D" id="1.20.1740.10">
    <property type="entry name" value="Amino acid/polyamine transporter I"/>
    <property type="match status" value="1"/>
</dbReference>
<comment type="subcellular location">
    <subcellularLocation>
        <location evidence="1">Membrane</location>
        <topology evidence="1">Multi-pass membrane protein</topology>
    </subcellularLocation>
</comment>
<organism evidence="7 8">
    <name type="scientific">Paenibacillus xylanivorans</name>
    <dbReference type="NCBI Taxonomy" id="1705561"/>
    <lineage>
        <taxon>Bacteria</taxon>
        <taxon>Bacillati</taxon>
        <taxon>Bacillota</taxon>
        <taxon>Bacilli</taxon>
        <taxon>Bacillales</taxon>
        <taxon>Paenibacillaceae</taxon>
        <taxon>Paenibacillus</taxon>
    </lineage>
</organism>
<dbReference type="PIRSF" id="PIRSF006060">
    <property type="entry name" value="AA_transporter"/>
    <property type="match status" value="1"/>
</dbReference>
<dbReference type="RefSeq" id="WP_053781904.1">
    <property type="nucleotide sequence ID" value="NZ_LITU01000061.1"/>
</dbReference>
<protein>
    <submittedName>
        <fullName evidence="7">Amino acid permease</fullName>
    </submittedName>
</protein>
<sequence length="479" mass="51381">MNQNQKRSSLFRKKPIATGDNESNILKRVLGPLDLMTLGVGAIIGTGIFVLTGVAAATYAGPGLVLSFLLAGIICAFAALCYSEFASSVPASGSAYTYSYTAFGEVIAWILGWDLILEYGFASAAVASGWSGYFQTLLSGFGLQLPHALTSAFSPEKGTYFDITAAMITLIITFLLTRGVKEAARANGIMVAIKIIVVLIFIGVGVFYVQPDNWQPFLPFGISGVTAGAATVFFAYIGFDAVSTAAEEVKRPQRDLPIGIIASLAICTVLYIVVSLILTGIVPYHMLNVSDPVAFAFEFVQLKGLSWIVSLGAITGITTVLLVMMYGQTRLLYSMSRDGLLSPVFSKVSGKSQTPATGTWVAGIIVALFSGFISLGHLAELTNIGTLFAFAVVSLGIIVLRKNNPELKRGFRVPLVPLIPILSAVGCMYLMTRLAALTWITFFGWLIIGLIIYFAYGRHHSHLNPARRISDTFKTTKGK</sequence>
<keyword evidence="8" id="KW-1185">Reference proteome</keyword>
<feature type="transmembrane region" description="Helical" evidence="6">
    <location>
        <begin position="412"/>
        <end position="431"/>
    </location>
</feature>
<feature type="transmembrane region" description="Helical" evidence="6">
    <location>
        <begin position="63"/>
        <end position="83"/>
    </location>
</feature>
<evidence type="ECO:0000256" key="2">
    <source>
        <dbReference type="ARBA" id="ARBA00022448"/>
    </source>
</evidence>
<gene>
    <name evidence="7" type="ORF">AMS66_16780</name>
</gene>
<dbReference type="EMBL" id="LITU01000061">
    <property type="protein sequence ID" value="KOY15395.1"/>
    <property type="molecule type" value="Genomic_DNA"/>
</dbReference>
<keyword evidence="3 6" id="KW-0812">Transmembrane</keyword>
<feature type="transmembrane region" description="Helical" evidence="6">
    <location>
        <begin position="356"/>
        <end position="375"/>
    </location>
</feature>
<dbReference type="Proteomes" id="UP000037688">
    <property type="component" value="Unassembled WGS sequence"/>
</dbReference>
<evidence type="ECO:0000256" key="4">
    <source>
        <dbReference type="ARBA" id="ARBA00022989"/>
    </source>
</evidence>
<evidence type="ECO:0000313" key="8">
    <source>
        <dbReference type="Proteomes" id="UP000037688"/>
    </source>
</evidence>
<feature type="transmembrane region" description="Helical" evidence="6">
    <location>
        <begin position="159"/>
        <end position="177"/>
    </location>
</feature>
<evidence type="ECO:0000256" key="1">
    <source>
        <dbReference type="ARBA" id="ARBA00004141"/>
    </source>
</evidence>
<proteinExistence type="predicted"/>
<accession>A0A0N0C474</accession>
<feature type="transmembrane region" description="Helical" evidence="6">
    <location>
        <begin position="437"/>
        <end position="456"/>
    </location>
</feature>
<reference evidence="7 8" key="1">
    <citation type="submission" date="2015-08" db="EMBL/GenBank/DDBJ databases">
        <title>Draft genome sequence of cellulolytic and xylanolytic Paenibacillus sp. A59, isolated from a decaying forest soil from Patagonia, Argentina.</title>
        <authorList>
            <person name="Ghio S."/>
            <person name="Caceres A.M."/>
            <person name="Talia P."/>
            <person name="Grasso D."/>
            <person name="Campos E."/>
        </authorList>
    </citation>
    <scope>NUCLEOTIDE SEQUENCE [LARGE SCALE GENOMIC DNA]</scope>
    <source>
        <strain evidence="7 8">A59</strain>
    </source>
</reference>
<keyword evidence="4 6" id="KW-1133">Transmembrane helix</keyword>
<evidence type="ECO:0000256" key="6">
    <source>
        <dbReference type="SAM" id="Phobius"/>
    </source>
</evidence>
<dbReference type="OrthoDB" id="9762947at2"/>
<comment type="caution">
    <text evidence="7">The sequence shown here is derived from an EMBL/GenBank/DDBJ whole genome shotgun (WGS) entry which is preliminary data.</text>
</comment>
<feature type="transmembrane region" description="Helical" evidence="6">
    <location>
        <begin position="217"/>
        <end position="239"/>
    </location>
</feature>
<feature type="transmembrane region" description="Helical" evidence="6">
    <location>
        <begin position="381"/>
        <end position="400"/>
    </location>
</feature>
<dbReference type="PANTHER" id="PTHR43243:SF4">
    <property type="entry name" value="CATIONIC AMINO ACID TRANSPORTER 4"/>
    <property type="match status" value="1"/>
</dbReference>
<dbReference type="GO" id="GO:0016020">
    <property type="term" value="C:membrane"/>
    <property type="evidence" value="ECO:0007669"/>
    <property type="project" value="UniProtKB-SubCell"/>
</dbReference>
<dbReference type="GO" id="GO:0015171">
    <property type="term" value="F:amino acid transmembrane transporter activity"/>
    <property type="evidence" value="ECO:0007669"/>
    <property type="project" value="TreeGrafter"/>
</dbReference>
<feature type="transmembrane region" description="Helical" evidence="6">
    <location>
        <begin position="260"/>
        <end position="284"/>
    </location>
</feature>
<evidence type="ECO:0000256" key="5">
    <source>
        <dbReference type="ARBA" id="ARBA00023136"/>
    </source>
</evidence>
<name>A0A0N0C474_9BACL</name>
<feature type="transmembrane region" description="Helical" evidence="6">
    <location>
        <begin position="304"/>
        <end position="327"/>
    </location>
</feature>
<dbReference type="PATRIC" id="fig|1705561.3.peg.3437"/>
<dbReference type="Pfam" id="PF13520">
    <property type="entry name" value="AA_permease_2"/>
    <property type="match status" value="1"/>
</dbReference>
<evidence type="ECO:0000313" key="7">
    <source>
        <dbReference type="EMBL" id="KOY15395.1"/>
    </source>
</evidence>
<feature type="transmembrane region" description="Helical" evidence="6">
    <location>
        <begin position="189"/>
        <end position="211"/>
    </location>
</feature>
<keyword evidence="2" id="KW-0813">Transport</keyword>
<feature type="transmembrane region" description="Helical" evidence="6">
    <location>
        <begin position="35"/>
        <end position="57"/>
    </location>
</feature>
<dbReference type="AlphaFoldDB" id="A0A0N0C474"/>
<keyword evidence="5 6" id="KW-0472">Membrane</keyword>
<dbReference type="InterPro" id="IPR002293">
    <property type="entry name" value="AA/rel_permease1"/>
</dbReference>
<feature type="transmembrane region" description="Helical" evidence="6">
    <location>
        <begin position="95"/>
        <end position="113"/>
    </location>
</feature>
<dbReference type="PANTHER" id="PTHR43243">
    <property type="entry name" value="INNER MEMBRANE TRANSPORTER YGJI-RELATED"/>
    <property type="match status" value="1"/>
</dbReference>